<organism evidence="2 3">
    <name type="scientific">Jatrophihabitans cynanchi</name>
    <dbReference type="NCBI Taxonomy" id="2944128"/>
    <lineage>
        <taxon>Bacteria</taxon>
        <taxon>Bacillati</taxon>
        <taxon>Actinomycetota</taxon>
        <taxon>Actinomycetes</taxon>
        <taxon>Jatrophihabitantales</taxon>
        <taxon>Jatrophihabitantaceae</taxon>
        <taxon>Jatrophihabitans</taxon>
    </lineage>
</organism>
<evidence type="ECO:0000313" key="3">
    <source>
        <dbReference type="Proteomes" id="UP001164693"/>
    </source>
</evidence>
<proteinExistence type="predicted"/>
<feature type="region of interest" description="Disordered" evidence="1">
    <location>
        <begin position="40"/>
        <end position="75"/>
    </location>
</feature>
<name>A0ABY7JVK6_9ACTN</name>
<protein>
    <submittedName>
        <fullName evidence="2">Uncharacterized protein</fullName>
    </submittedName>
</protein>
<feature type="compositionally biased region" description="Polar residues" evidence="1">
    <location>
        <begin position="45"/>
        <end position="54"/>
    </location>
</feature>
<dbReference type="Proteomes" id="UP001164693">
    <property type="component" value="Chromosome"/>
</dbReference>
<dbReference type="EMBL" id="CP097463">
    <property type="protein sequence ID" value="WAX56588.1"/>
    <property type="molecule type" value="Genomic_DNA"/>
</dbReference>
<evidence type="ECO:0000256" key="1">
    <source>
        <dbReference type="SAM" id="MobiDB-lite"/>
    </source>
</evidence>
<reference evidence="2" key="1">
    <citation type="submission" date="2022-05" db="EMBL/GenBank/DDBJ databases">
        <title>Jatrophihabitans sp. SB3-54 whole genome sequence.</title>
        <authorList>
            <person name="Suh M.K."/>
            <person name="Eom M.K."/>
            <person name="Kim J.S."/>
            <person name="Kim H.S."/>
            <person name="Do H.E."/>
            <person name="Shin Y.K."/>
            <person name="Lee J.-S."/>
        </authorList>
    </citation>
    <scope>NUCLEOTIDE SEQUENCE</scope>
    <source>
        <strain evidence="2">SB3-54</strain>
    </source>
</reference>
<keyword evidence="3" id="KW-1185">Reference proteome</keyword>
<dbReference type="RefSeq" id="WP_269443120.1">
    <property type="nucleotide sequence ID" value="NZ_CP097463.1"/>
</dbReference>
<sequence length="192" mass="18876">MKRLYASAGGDRLRRRTGIGLIVASVIAAVAVLSTTSALSGSVDGAQQPTVESIGTTTPPSPAPSGPPSGLTPEQAAAAEQIALNSPLVTRVAGSASVAVDSTQTGPMTGVDGPKDFVGAGVIVDLSHSVVFPAGVPVLKFVPEGGTQLPIDEATELSSDTGQEVSSIGVLVNLTTGDVIALLPGAGVPANS</sequence>
<gene>
    <name evidence="2" type="ORF">M6B22_18955</name>
</gene>
<evidence type="ECO:0000313" key="2">
    <source>
        <dbReference type="EMBL" id="WAX56588.1"/>
    </source>
</evidence>
<accession>A0ABY7JVK6</accession>